<evidence type="ECO:0000313" key="3">
    <source>
        <dbReference type="Proteomes" id="UP001198495"/>
    </source>
</evidence>
<gene>
    <name evidence="2" type="ORF">LKD28_10750</name>
</gene>
<dbReference type="Pfam" id="PF03572">
    <property type="entry name" value="Peptidase_S41"/>
    <property type="match status" value="1"/>
</dbReference>
<dbReference type="InterPro" id="IPR029045">
    <property type="entry name" value="ClpP/crotonase-like_dom_sf"/>
</dbReference>
<dbReference type="RefSeq" id="WP_227573435.1">
    <property type="nucleotide sequence ID" value="NZ_JAJEQT010000008.1"/>
</dbReference>
<dbReference type="EMBL" id="JAJEQT010000008">
    <property type="protein sequence ID" value="MCC2219503.1"/>
    <property type="molecule type" value="Genomic_DNA"/>
</dbReference>
<dbReference type="Gene3D" id="3.30.750.44">
    <property type="match status" value="1"/>
</dbReference>
<proteinExistence type="predicted"/>
<protein>
    <recommendedName>
        <fullName evidence="1">Tail specific protease domain-containing protein</fullName>
    </recommendedName>
</protein>
<accession>A0ABS8FQR7</accession>
<dbReference type="Proteomes" id="UP001198495">
    <property type="component" value="Unassembled WGS sequence"/>
</dbReference>
<organism evidence="2 3">
    <name type="scientific">Coprococcus hominis</name>
    <name type="common">ex Arizal et al. 2022</name>
    <dbReference type="NCBI Taxonomy" id="2881262"/>
    <lineage>
        <taxon>Bacteria</taxon>
        <taxon>Bacillati</taxon>
        <taxon>Bacillota</taxon>
        <taxon>Clostridia</taxon>
        <taxon>Lachnospirales</taxon>
        <taxon>Lachnospiraceae</taxon>
        <taxon>Coprococcus</taxon>
    </lineage>
</organism>
<sequence length="445" mass="50047">MLKTMEQEYCLNSWKEIDYDELLETYLPRVEEAERNRDEAAYSAIVTEVTYYFYDSHVGPYLTDDTRFATCEYLSGNDYGLSMIRIDDGSVIAVLVEPGCEAATKGIHDGTTIISWDNRDINEAVEDVECIYPGLSFPVEENEDIFRPIFLAGKGGESVSITFLDDNGDERSISVQKTGNYEDRLSVAIKCLLHDDDDYQNFYSCMLDDRCGYLQITSESYDALGDNISAMKKGYYPELTEYYADLIENLENKGMKYLIIDIRNNGGGYDSVAGALASLFTDKKSHMVSFGYEDAQGYHVVESQYIFPDGRYADIPVVVLVNSNCMSAGDGMAKFLGDCPNVTLMGITASSGVNQNNGGYIYLTDHICVNYPVFLSLSEDGEPFIDTDHTRENKIPLDVAIPITGENAKTIFSIDNYDREAMEKGKIVFERDVELEYAVRYLLNR</sequence>
<evidence type="ECO:0000259" key="1">
    <source>
        <dbReference type="SMART" id="SM00245"/>
    </source>
</evidence>
<comment type="caution">
    <text evidence="2">The sequence shown here is derived from an EMBL/GenBank/DDBJ whole genome shotgun (WGS) entry which is preliminary data.</text>
</comment>
<dbReference type="SUPFAM" id="SSF52096">
    <property type="entry name" value="ClpP/crotonase"/>
    <property type="match status" value="1"/>
</dbReference>
<dbReference type="CDD" id="cd06567">
    <property type="entry name" value="Peptidase_S41"/>
    <property type="match status" value="1"/>
</dbReference>
<name>A0ABS8FQR7_9FIRM</name>
<dbReference type="PANTHER" id="PTHR32060">
    <property type="entry name" value="TAIL-SPECIFIC PROTEASE"/>
    <property type="match status" value="1"/>
</dbReference>
<dbReference type="InterPro" id="IPR005151">
    <property type="entry name" value="Tail-specific_protease"/>
</dbReference>
<feature type="domain" description="Tail specific protease" evidence="1">
    <location>
        <begin position="186"/>
        <end position="402"/>
    </location>
</feature>
<reference evidence="2 3" key="1">
    <citation type="submission" date="2021-10" db="EMBL/GenBank/DDBJ databases">
        <title>Anaerobic single-cell dispensing facilitates the cultivation of human gut bacteria.</title>
        <authorList>
            <person name="Afrizal A."/>
        </authorList>
    </citation>
    <scope>NUCLEOTIDE SEQUENCE [LARGE SCALE GENOMIC DNA]</scope>
    <source>
        <strain evidence="2 3">CLA-AA-H212</strain>
    </source>
</reference>
<dbReference type="PANTHER" id="PTHR32060:SF22">
    <property type="entry name" value="CARBOXYL-TERMINAL-PROCESSING PEPTIDASE 3, CHLOROPLASTIC"/>
    <property type="match status" value="1"/>
</dbReference>
<evidence type="ECO:0000313" key="2">
    <source>
        <dbReference type="EMBL" id="MCC2219503.1"/>
    </source>
</evidence>
<keyword evidence="3" id="KW-1185">Reference proteome</keyword>
<dbReference type="SMART" id="SM00245">
    <property type="entry name" value="TSPc"/>
    <property type="match status" value="1"/>
</dbReference>
<dbReference type="Gene3D" id="3.90.226.10">
    <property type="entry name" value="2-enoyl-CoA Hydratase, Chain A, domain 1"/>
    <property type="match status" value="1"/>
</dbReference>